<dbReference type="EMBL" id="KB103228">
    <property type="protein sequence ID" value="ELK34321.1"/>
    <property type="molecule type" value="Genomic_DNA"/>
</dbReference>
<gene>
    <name evidence="2" type="ORF">MDA_GLEAN10011077</name>
</gene>
<organism evidence="2 3">
    <name type="scientific">Myotis davidii</name>
    <name type="common">David's myotis</name>
    <dbReference type="NCBI Taxonomy" id="225400"/>
    <lineage>
        <taxon>Eukaryota</taxon>
        <taxon>Metazoa</taxon>
        <taxon>Chordata</taxon>
        <taxon>Craniata</taxon>
        <taxon>Vertebrata</taxon>
        <taxon>Euteleostomi</taxon>
        <taxon>Mammalia</taxon>
        <taxon>Eutheria</taxon>
        <taxon>Laurasiatheria</taxon>
        <taxon>Chiroptera</taxon>
        <taxon>Yangochiroptera</taxon>
        <taxon>Vespertilionidae</taxon>
        <taxon>Myotis</taxon>
    </lineage>
</organism>
<reference evidence="3" key="1">
    <citation type="journal article" date="2013" name="Science">
        <title>Comparative analysis of bat genomes provides insight into the evolution of flight and immunity.</title>
        <authorList>
            <person name="Zhang G."/>
            <person name="Cowled C."/>
            <person name="Shi Z."/>
            <person name="Huang Z."/>
            <person name="Bishop-Lilly K.A."/>
            <person name="Fang X."/>
            <person name="Wynne J.W."/>
            <person name="Xiong Z."/>
            <person name="Baker M.L."/>
            <person name="Zhao W."/>
            <person name="Tachedjian M."/>
            <person name="Zhu Y."/>
            <person name="Zhou P."/>
            <person name="Jiang X."/>
            <person name="Ng J."/>
            <person name="Yang L."/>
            <person name="Wu L."/>
            <person name="Xiao J."/>
            <person name="Feng Y."/>
            <person name="Chen Y."/>
            <person name="Sun X."/>
            <person name="Zhang Y."/>
            <person name="Marsh G.A."/>
            <person name="Crameri G."/>
            <person name="Broder C.C."/>
            <person name="Frey K.G."/>
            <person name="Wang L.F."/>
            <person name="Wang J."/>
        </authorList>
    </citation>
    <scope>NUCLEOTIDE SEQUENCE [LARGE SCALE GENOMIC DNA]</scope>
</reference>
<evidence type="ECO:0000256" key="1">
    <source>
        <dbReference type="SAM" id="MobiDB-lite"/>
    </source>
</evidence>
<name>L5M7F9_MYODS</name>
<evidence type="ECO:0000313" key="3">
    <source>
        <dbReference type="Proteomes" id="UP000010556"/>
    </source>
</evidence>
<sequence length="356" mass="38523">MTCADHQGVVWDMAGVGDAARAVGSSGGAAGPDEPQREWDRSRMVEQFSRCFVVTVPIPEQNMKHQLIILITYYTSTRGPVGSLGLACEDWAEMALRHPLRGPGLREGGSWVTQPGTGIPPLWFQGKTEQLLPRHSHIFQRNGIGVNLVFMFDVGNDGYDWNWRQTDKLTIPPQGPKPIRRGYVNSCDKDGGSHGANWSGREAWVALVSEEAKLLTCLGQPPKEGPVGSSHGTGQSTRELGSPLATEEAWLLPSPGVTQASCLPWRLLKERSVGGGHGALSVQEAWVAQAGRRARGLQMALSPSPRLATAPMGFPTPVELKGLQPCVAALHKRKMNAAARMNGLKKIKLHVLVFGI</sequence>
<accession>L5M7F9</accession>
<keyword evidence="3" id="KW-1185">Reference proteome</keyword>
<proteinExistence type="predicted"/>
<evidence type="ECO:0000313" key="2">
    <source>
        <dbReference type="EMBL" id="ELK34321.1"/>
    </source>
</evidence>
<feature type="compositionally biased region" description="Polar residues" evidence="1">
    <location>
        <begin position="230"/>
        <end position="239"/>
    </location>
</feature>
<dbReference type="Proteomes" id="UP000010556">
    <property type="component" value="Unassembled WGS sequence"/>
</dbReference>
<protein>
    <submittedName>
        <fullName evidence="2">Uncharacterized protein</fullName>
    </submittedName>
</protein>
<dbReference type="AlphaFoldDB" id="L5M7F9"/>
<feature type="region of interest" description="Disordered" evidence="1">
    <location>
        <begin position="219"/>
        <end position="243"/>
    </location>
</feature>